<dbReference type="EMBL" id="CM008046">
    <property type="protein sequence ID" value="PVH66035.1"/>
    <property type="molecule type" value="Genomic_DNA"/>
</dbReference>
<accession>A0A2T8KV47</accession>
<proteinExistence type="predicted"/>
<feature type="region of interest" description="Disordered" evidence="1">
    <location>
        <begin position="1"/>
        <end position="44"/>
    </location>
</feature>
<evidence type="ECO:0000256" key="1">
    <source>
        <dbReference type="SAM" id="MobiDB-lite"/>
    </source>
</evidence>
<evidence type="ECO:0000313" key="2">
    <source>
        <dbReference type="EMBL" id="PVH66035.1"/>
    </source>
</evidence>
<name>A0A2T8KV47_9POAL</name>
<protein>
    <submittedName>
        <fullName evidence="2">Uncharacterized protein</fullName>
    </submittedName>
</protein>
<sequence>MNSPCKKSQGSLTGRRRNRLHANPARGKTKPARPPARRRGKEWREVRLQREQARMAGSGVLDGCACSARRRRSGAQVGGKWSDGERPLDPTIRVGGGCLVANFSTSSFSALDSPTDAPTPTFSPSLRFDLPTASSPVKISPLAAGRAPLLLAGGHPGGAPPYPPRRHSRLSLPTRGEGGAGGHSFPPLANGQAGTHSHPLERPQEGLSPPKRRSLRPSLPRRPSLPIHGQSFDKSRKGMVHLF</sequence>
<gene>
    <name evidence="2" type="ORF">PAHAL_1G130700</name>
</gene>
<feature type="compositionally biased region" description="Polar residues" evidence="1">
    <location>
        <begin position="1"/>
        <end position="12"/>
    </location>
</feature>
<feature type="compositionally biased region" description="Basic residues" evidence="1">
    <location>
        <begin position="27"/>
        <end position="41"/>
    </location>
</feature>
<organism evidence="2">
    <name type="scientific">Panicum hallii</name>
    <dbReference type="NCBI Taxonomy" id="206008"/>
    <lineage>
        <taxon>Eukaryota</taxon>
        <taxon>Viridiplantae</taxon>
        <taxon>Streptophyta</taxon>
        <taxon>Embryophyta</taxon>
        <taxon>Tracheophyta</taxon>
        <taxon>Spermatophyta</taxon>
        <taxon>Magnoliopsida</taxon>
        <taxon>Liliopsida</taxon>
        <taxon>Poales</taxon>
        <taxon>Poaceae</taxon>
        <taxon>PACMAD clade</taxon>
        <taxon>Panicoideae</taxon>
        <taxon>Panicodae</taxon>
        <taxon>Paniceae</taxon>
        <taxon>Panicinae</taxon>
        <taxon>Panicum</taxon>
        <taxon>Panicum sect. Panicum</taxon>
    </lineage>
</organism>
<dbReference type="Proteomes" id="UP000243499">
    <property type="component" value="Chromosome 1"/>
</dbReference>
<dbReference type="Gramene" id="PVH66035">
    <property type="protein sequence ID" value="PVH66035"/>
    <property type="gene ID" value="PAHAL_1G130700"/>
</dbReference>
<feature type="compositionally biased region" description="Low complexity" evidence="1">
    <location>
        <begin position="216"/>
        <end position="226"/>
    </location>
</feature>
<feature type="region of interest" description="Disordered" evidence="1">
    <location>
        <begin position="151"/>
        <end position="243"/>
    </location>
</feature>
<dbReference type="AlphaFoldDB" id="A0A2T8KV47"/>
<reference evidence="2" key="1">
    <citation type="submission" date="2018-04" db="EMBL/GenBank/DDBJ databases">
        <title>WGS assembly of Panicum hallii.</title>
        <authorList>
            <person name="Lovell J."/>
            <person name="Jenkins J."/>
            <person name="Lowry D."/>
            <person name="Mamidi S."/>
            <person name="Sreedasyam A."/>
            <person name="Weng X."/>
            <person name="Barry K."/>
            <person name="Bonette J."/>
            <person name="Campitelli B."/>
            <person name="Daum C."/>
            <person name="Gordon S."/>
            <person name="Gould B."/>
            <person name="Lipzen A."/>
            <person name="Macqueen A."/>
            <person name="Palacio-Mejia J."/>
            <person name="Plott C."/>
            <person name="Shakirov E."/>
            <person name="Shu S."/>
            <person name="Yoshinaga Y."/>
            <person name="Zane M."/>
            <person name="Rokhsar D."/>
            <person name="Grimwood J."/>
            <person name="Schmutz J."/>
            <person name="Juenger T."/>
        </authorList>
    </citation>
    <scope>NUCLEOTIDE SEQUENCE [LARGE SCALE GENOMIC DNA]</scope>
    <source>
        <strain evidence="2">FIL2</strain>
    </source>
</reference>